<evidence type="ECO:0000313" key="3">
    <source>
        <dbReference type="Proteomes" id="UP001274896"/>
    </source>
</evidence>
<reference evidence="2" key="1">
    <citation type="submission" date="2023-06" db="EMBL/GenBank/DDBJ databases">
        <title>Male Hemibagrus guttatus genome.</title>
        <authorList>
            <person name="Bian C."/>
        </authorList>
    </citation>
    <scope>NUCLEOTIDE SEQUENCE</scope>
    <source>
        <strain evidence="2">Male_cb2023</strain>
        <tissue evidence="2">Muscle</tissue>
    </source>
</reference>
<gene>
    <name evidence="2" type="ORF">QTP70_009944</name>
</gene>
<protein>
    <submittedName>
        <fullName evidence="2">Uncharacterized protein</fullName>
    </submittedName>
</protein>
<keyword evidence="3" id="KW-1185">Reference proteome</keyword>
<sequence length="216" mass="24512">MRDYFPSDVSMNRDQRSEETTMRLVFKPVTFTSGDETETDVDEAESHSENSFPITELFILTTQDIRCSSPVMEGEPSQRSNRCVEELSLSQWVTGQTDMVGVKAQVSHDAAPWNREMKHFALQNSGGSDLVERMYCAVETNLASKDSHWVFVNEEISDTEIMELAHSALGRMTVIRQIFPLWRDSGVNCMRNSHRISSLLCDPQEGYLQSLEVTSC</sequence>
<name>A0AAE0V0T4_9TELE</name>
<dbReference type="Gene3D" id="3.40.50.2300">
    <property type="match status" value="1"/>
</dbReference>
<proteinExistence type="predicted"/>
<dbReference type="Proteomes" id="UP001274896">
    <property type="component" value="Unassembled WGS sequence"/>
</dbReference>
<feature type="region of interest" description="Disordered" evidence="1">
    <location>
        <begin position="28"/>
        <end position="49"/>
    </location>
</feature>
<comment type="caution">
    <text evidence="2">The sequence shown here is derived from an EMBL/GenBank/DDBJ whole genome shotgun (WGS) entry which is preliminary data.</text>
</comment>
<evidence type="ECO:0000256" key="1">
    <source>
        <dbReference type="SAM" id="MobiDB-lite"/>
    </source>
</evidence>
<accession>A0AAE0V0T4</accession>
<feature type="region of interest" description="Disordered" evidence="1">
    <location>
        <begin position="1"/>
        <end position="20"/>
    </location>
</feature>
<dbReference type="EMBL" id="JAUCMX010000012">
    <property type="protein sequence ID" value="KAK3528711.1"/>
    <property type="molecule type" value="Genomic_DNA"/>
</dbReference>
<organism evidence="2 3">
    <name type="scientific">Hemibagrus guttatus</name>
    <dbReference type="NCBI Taxonomy" id="175788"/>
    <lineage>
        <taxon>Eukaryota</taxon>
        <taxon>Metazoa</taxon>
        <taxon>Chordata</taxon>
        <taxon>Craniata</taxon>
        <taxon>Vertebrata</taxon>
        <taxon>Euteleostomi</taxon>
        <taxon>Actinopterygii</taxon>
        <taxon>Neopterygii</taxon>
        <taxon>Teleostei</taxon>
        <taxon>Ostariophysi</taxon>
        <taxon>Siluriformes</taxon>
        <taxon>Bagridae</taxon>
        <taxon>Hemibagrus</taxon>
    </lineage>
</organism>
<evidence type="ECO:0000313" key="2">
    <source>
        <dbReference type="EMBL" id="KAK3528711.1"/>
    </source>
</evidence>
<dbReference type="AlphaFoldDB" id="A0AAE0V0T4"/>